<organism evidence="2 3">
    <name type="scientific">Limosilactobacillus reuteri</name>
    <name type="common">Lactobacillus reuteri</name>
    <dbReference type="NCBI Taxonomy" id="1598"/>
    <lineage>
        <taxon>Bacteria</taxon>
        <taxon>Bacillati</taxon>
        <taxon>Bacillota</taxon>
        <taxon>Bacilli</taxon>
        <taxon>Lactobacillales</taxon>
        <taxon>Lactobacillaceae</taxon>
        <taxon>Limosilactobacillus</taxon>
    </lineage>
</organism>
<reference evidence="2 3" key="1">
    <citation type="submission" date="2017-03" db="EMBL/GenBank/DDBJ databases">
        <title>Antibiotic resistance of probiotic microorganisms.</title>
        <authorList>
            <person name="Sanudo A.I."/>
            <person name="Olivares M."/>
            <person name="Banuelos O."/>
        </authorList>
    </citation>
    <scope>NUCLEOTIDE SEQUENCE [LARGE SCALE GENOMIC DNA]</scope>
    <source>
        <strain evidence="2 3">CECT8605</strain>
    </source>
</reference>
<gene>
    <name evidence="2" type="ORF">B5D07_09975</name>
</gene>
<feature type="region of interest" description="Disordered" evidence="1">
    <location>
        <begin position="315"/>
        <end position="341"/>
    </location>
</feature>
<evidence type="ECO:0000313" key="3">
    <source>
        <dbReference type="Proteomes" id="UP000189795"/>
    </source>
</evidence>
<evidence type="ECO:0008006" key="4">
    <source>
        <dbReference type="Google" id="ProtNLM"/>
    </source>
</evidence>
<feature type="compositionally biased region" description="Basic and acidic residues" evidence="1">
    <location>
        <begin position="321"/>
        <end position="341"/>
    </location>
</feature>
<dbReference type="Proteomes" id="UP000189795">
    <property type="component" value="Unassembled WGS sequence"/>
</dbReference>
<dbReference type="RefSeq" id="WP_079376249.1">
    <property type="nucleotide sequence ID" value="NZ_MWVS01000120.1"/>
</dbReference>
<accession>A0A1V4FJ33</accession>
<evidence type="ECO:0000313" key="2">
    <source>
        <dbReference type="EMBL" id="OPG87583.1"/>
    </source>
</evidence>
<evidence type="ECO:0000256" key="1">
    <source>
        <dbReference type="SAM" id="MobiDB-lite"/>
    </source>
</evidence>
<comment type="caution">
    <text evidence="2">The sequence shown here is derived from an EMBL/GenBank/DDBJ whole genome shotgun (WGS) entry which is preliminary data.</text>
</comment>
<dbReference type="EMBL" id="MWVS01000120">
    <property type="protein sequence ID" value="OPG87583.1"/>
    <property type="molecule type" value="Genomic_DNA"/>
</dbReference>
<dbReference type="AlphaFoldDB" id="A0A1V4FJ33"/>
<sequence length="341" mass="40416">MGRRVLKPGQKYGRLTLLSKAQKNGRSGYWLCKCECGNKKIVRSDSIGRRTVSCGCYGKKVLEEQHKRKLATKYEDFDSKAYSPYYRLYHTWGHMKSRCYNANNNVYYLYGGRGIKVCDEWRDNYQCFKKWALANGWDLHAKGMEQSIDRIDPNKDYEPDNCRWVNAQTQALNKRNNFFITINGESRSITEWSRLKNIDPGVIRRRYYKYGLRGEDLFNPIPREMKYANNNKILFKDEMVPVVDLCRQYGISDATLRKRYERGWRDDELIKRPEHKPLIKMEYKGKMYSISELCNNFGFKETTLRRRYSKGLDVYGNEKSNNSDKQLENKRVKATKKKEGM</sequence>
<name>A0A1V4FJ33_LIMRT</name>
<protein>
    <recommendedName>
        <fullName evidence="4">AP2 domain-containing protein</fullName>
    </recommendedName>
</protein>
<proteinExistence type="predicted"/>